<evidence type="ECO:0000313" key="2">
    <source>
        <dbReference type="Proteomes" id="UP000271974"/>
    </source>
</evidence>
<organism evidence="1 2">
    <name type="scientific">Elysia chlorotica</name>
    <name type="common">Eastern emerald elysia</name>
    <name type="synonym">Sea slug</name>
    <dbReference type="NCBI Taxonomy" id="188477"/>
    <lineage>
        <taxon>Eukaryota</taxon>
        <taxon>Metazoa</taxon>
        <taxon>Spiralia</taxon>
        <taxon>Lophotrochozoa</taxon>
        <taxon>Mollusca</taxon>
        <taxon>Gastropoda</taxon>
        <taxon>Heterobranchia</taxon>
        <taxon>Euthyneura</taxon>
        <taxon>Panpulmonata</taxon>
        <taxon>Sacoglossa</taxon>
        <taxon>Placobranchoidea</taxon>
        <taxon>Plakobranchidae</taxon>
        <taxon>Elysia</taxon>
    </lineage>
</organism>
<accession>A0A433SWC8</accession>
<evidence type="ECO:0000313" key="1">
    <source>
        <dbReference type="EMBL" id="RUS73624.1"/>
    </source>
</evidence>
<dbReference type="AlphaFoldDB" id="A0A433SWC8"/>
<gene>
    <name evidence="1" type="ORF">EGW08_018613</name>
</gene>
<protein>
    <recommendedName>
        <fullName evidence="3">Fibrinogen C-terminal domain-containing protein</fullName>
    </recommendedName>
</protein>
<keyword evidence="2" id="KW-1185">Reference proteome</keyword>
<name>A0A433SWC8_ELYCH</name>
<comment type="caution">
    <text evidence="1">The sequence shown here is derived from an EMBL/GenBank/DDBJ whole genome shotgun (WGS) entry which is preliminary data.</text>
</comment>
<dbReference type="EMBL" id="RQTK01000916">
    <property type="protein sequence ID" value="RUS73624.1"/>
    <property type="molecule type" value="Genomic_DNA"/>
</dbReference>
<evidence type="ECO:0008006" key="3">
    <source>
        <dbReference type="Google" id="ProtNLM"/>
    </source>
</evidence>
<dbReference type="Proteomes" id="UP000271974">
    <property type="component" value="Unassembled WGS sequence"/>
</dbReference>
<dbReference type="OrthoDB" id="6140297at2759"/>
<sequence>MFISSSAVRNQFVATMRKTTAAFFVLAFCGTLTEGFDFTFTLSKPDPSAQSDDRKVCAVLRCEEKLGEPSSSDTHANQSRSLSTFSVYKTRLAGDGARAHWRQLASLTSDWPELNRVSDGIRITGQLTDHQAMLEIELVKAQDCLESQFSCVAVSVDNLGRTSVKKSVVGSGVDSQEDLGPGLKGADLLKAALADDGQTGSGAILAQLVGLKLDWIESRLDHAVQALGNRLEDRIRDLQDTVSEKVAGLDGNVQTRFGSLELRLNSLENRIEDKIEQSHPWRSKMLDQTNTTSSGRAGVCDFLASKLNTLADKQDVKEQQLDTCVSEIMKLSGQSASTNRSDQLNTLRISVQQIETNLLSIDHRLENLAIVTNQSDATARRQNNLLIGLVSMVTNLSSVTQNLTSTVDNFRSKYAGGALVQVPEFFDLLGTGKKEWRLAFRGTPYVNAQVYPAYMYGTGIPVEVEEGCKQFNQSLPCASHYRNRDAFDNWTGVDEVLFAVYKAGRMVHRVTFNGKGSSPISWFSEDRILSSTWTDLSTKSHVVFSIFGEKTESVQRRFFMNFDYDRGCAGFRGWFYAGDLHGGCPADQTIATPMFRYATGSTLAVWASPGSAQADAIGVFLKYE</sequence>
<proteinExistence type="predicted"/>
<reference evidence="1 2" key="1">
    <citation type="submission" date="2019-01" db="EMBL/GenBank/DDBJ databases">
        <title>A draft genome assembly of the solar-powered sea slug Elysia chlorotica.</title>
        <authorList>
            <person name="Cai H."/>
            <person name="Li Q."/>
            <person name="Fang X."/>
            <person name="Li J."/>
            <person name="Curtis N.E."/>
            <person name="Altenburger A."/>
            <person name="Shibata T."/>
            <person name="Feng M."/>
            <person name="Maeda T."/>
            <person name="Schwartz J.A."/>
            <person name="Shigenobu S."/>
            <person name="Lundholm N."/>
            <person name="Nishiyama T."/>
            <person name="Yang H."/>
            <person name="Hasebe M."/>
            <person name="Li S."/>
            <person name="Pierce S.K."/>
            <person name="Wang J."/>
        </authorList>
    </citation>
    <scope>NUCLEOTIDE SEQUENCE [LARGE SCALE GENOMIC DNA]</scope>
    <source>
        <strain evidence="1">EC2010</strain>
        <tissue evidence="1">Whole organism of an adult</tissue>
    </source>
</reference>